<dbReference type="AlphaFoldDB" id="A0A6N3DUX6"/>
<evidence type="ECO:0000313" key="3">
    <source>
        <dbReference type="EMBL" id="MCB5445564.1"/>
    </source>
</evidence>
<dbReference type="InterPro" id="IPR042229">
    <property type="entry name" value="Listeria/Bacterioides_rpt_sf"/>
</dbReference>
<dbReference type="InterPro" id="IPR053139">
    <property type="entry name" value="Surface_bspA-like"/>
</dbReference>
<reference evidence="3 5" key="2">
    <citation type="submission" date="2021-10" db="EMBL/GenBank/DDBJ databases">
        <title>Collection of gut derived symbiotic bacterial strains cultured from healthy donors.</title>
        <authorList>
            <person name="Lin H."/>
            <person name="Littmann E."/>
            <person name="Claire K."/>
            <person name="Pamer E."/>
        </authorList>
    </citation>
    <scope>NUCLEOTIDE SEQUENCE [LARGE SCALE GENOMIC DNA]</scope>
    <source>
        <strain evidence="3 5">MSK.17.68</strain>
    </source>
</reference>
<keyword evidence="2" id="KW-1133">Transmembrane helix</keyword>
<dbReference type="InterPro" id="IPR032675">
    <property type="entry name" value="LRR_dom_sf"/>
</dbReference>
<accession>A0A6N3DUX6</accession>
<comment type="subcellular location">
    <subcellularLocation>
        <location evidence="1">Cell envelope</location>
    </subcellularLocation>
</comment>
<dbReference type="PANTHER" id="PTHR45661">
    <property type="entry name" value="SURFACE ANTIGEN"/>
    <property type="match status" value="1"/>
</dbReference>
<gene>
    <name evidence="4" type="ORF">IBLFYP30_02320</name>
    <name evidence="3" type="ORF">LIP50_05025</name>
</gene>
<evidence type="ECO:0000256" key="2">
    <source>
        <dbReference type="SAM" id="Phobius"/>
    </source>
</evidence>
<dbReference type="Proteomes" id="UP001299409">
    <property type="component" value="Unassembled WGS sequence"/>
</dbReference>
<dbReference type="EMBL" id="CACRUE010000033">
    <property type="protein sequence ID" value="VYU31009.1"/>
    <property type="molecule type" value="Genomic_DNA"/>
</dbReference>
<dbReference type="Gene3D" id="3.80.10.10">
    <property type="entry name" value="Ribonuclease Inhibitor"/>
    <property type="match status" value="1"/>
</dbReference>
<protein>
    <submittedName>
        <fullName evidence="3">Leucine-rich repeat protein</fullName>
    </submittedName>
    <submittedName>
        <fullName evidence="4">Listeria-Bacteroides repeat domain (List_Bact_rpt)</fullName>
    </submittedName>
</protein>
<keyword evidence="2" id="KW-0472">Membrane</keyword>
<dbReference type="GO" id="GO:0030313">
    <property type="term" value="C:cell envelope"/>
    <property type="evidence" value="ECO:0007669"/>
    <property type="project" value="UniProtKB-SubCell"/>
</dbReference>
<keyword evidence="2" id="KW-0812">Transmembrane</keyword>
<dbReference type="SUPFAM" id="SSF52058">
    <property type="entry name" value="L domain-like"/>
    <property type="match status" value="1"/>
</dbReference>
<keyword evidence="5" id="KW-1185">Reference proteome</keyword>
<dbReference type="NCBIfam" id="TIGR02543">
    <property type="entry name" value="List_Bact_rpt"/>
    <property type="match status" value="1"/>
</dbReference>
<evidence type="ECO:0000313" key="4">
    <source>
        <dbReference type="EMBL" id="VYU31009.1"/>
    </source>
</evidence>
<evidence type="ECO:0000313" key="5">
    <source>
        <dbReference type="Proteomes" id="UP001299409"/>
    </source>
</evidence>
<feature type="transmembrane region" description="Helical" evidence="2">
    <location>
        <begin position="12"/>
        <end position="34"/>
    </location>
</feature>
<dbReference type="RefSeq" id="WP_147616481.1">
    <property type="nucleotide sequence ID" value="NZ_CABIXZ010000001.1"/>
</dbReference>
<dbReference type="EMBL" id="JAJBMB010000004">
    <property type="protein sequence ID" value="MCB5445564.1"/>
    <property type="molecule type" value="Genomic_DNA"/>
</dbReference>
<dbReference type="Pfam" id="PF09479">
    <property type="entry name" value="Flg_new"/>
    <property type="match status" value="1"/>
</dbReference>
<dbReference type="InterPro" id="IPR013378">
    <property type="entry name" value="InlB-like_B-rpt"/>
</dbReference>
<dbReference type="Gene3D" id="2.60.40.4270">
    <property type="entry name" value="Listeria-Bacteroides repeat domain"/>
    <property type="match status" value="1"/>
</dbReference>
<name>A0A6N3DUX6_9FIRM</name>
<dbReference type="PANTHER" id="PTHR45661:SF3">
    <property type="entry name" value="IG-LIKE DOMAIN-CONTAINING PROTEIN"/>
    <property type="match status" value="1"/>
</dbReference>
<sequence length="445" mass="49940">MMSLEKTNNKIFRIISLLIIVSSLFIISSMKIFADGSNIIKDDNFEYTVLDENSVALTSALDEDSLVNKDIIIPSEVQGKKVVQIGQSAFYACDLKSVTIPDTVTEIKDKAFSRCTFLQYIKLPNSIKTLGKSTFSACTSLKEIDLPDFITSIPESLFSSCSSLESIEIPEGVTSIGNLAFANCYNLKEITIPKTITEIAPPVYTKLVFNRCTSLNTIKGYKGTYARTLSRELGCKFIALDASEDDKEFEIKFDADNGSDIVTQPVYKDEILNYTPENITKKGYTFVGWYEDTDNITTEYKNNQTYTKDITYKAKWAHVEGLGAQVKVDKTGIRFGTKLYNDGDEILEKGTVMIPTKLIDTMTQWNITLDTENAAKSIGKVNYEVNKDENYVVYLGTLINIPESQRDTYIRASSYVRYKDKSGNEYIVYAFNKEASINSLLESSN</sequence>
<evidence type="ECO:0000256" key="1">
    <source>
        <dbReference type="ARBA" id="ARBA00004196"/>
    </source>
</evidence>
<organism evidence="4">
    <name type="scientific">Intestinibacter bartlettii</name>
    <dbReference type="NCBI Taxonomy" id="261299"/>
    <lineage>
        <taxon>Bacteria</taxon>
        <taxon>Bacillati</taxon>
        <taxon>Bacillota</taxon>
        <taxon>Clostridia</taxon>
        <taxon>Peptostreptococcales</taxon>
        <taxon>Peptostreptococcaceae</taxon>
        <taxon>Intestinibacter</taxon>
    </lineage>
</organism>
<dbReference type="InterPro" id="IPR026906">
    <property type="entry name" value="LRR_5"/>
</dbReference>
<proteinExistence type="predicted"/>
<dbReference type="Pfam" id="PF13306">
    <property type="entry name" value="LRR_5"/>
    <property type="match status" value="1"/>
</dbReference>
<reference evidence="4" key="1">
    <citation type="submission" date="2019-11" db="EMBL/GenBank/DDBJ databases">
        <authorList>
            <person name="Feng L."/>
        </authorList>
    </citation>
    <scope>NUCLEOTIDE SEQUENCE</scope>
    <source>
        <strain evidence="4">IbartlettiiLFYP30</strain>
    </source>
</reference>